<dbReference type="PANTHER" id="PTHR33495:SF2">
    <property type="entry name" value="ANTI-SIGMA FACTOR ANTAGONIST TM_1081-RELATED"/>
    <property type="match status" value="1"/>
</dbReference>
<dbReference type="PANTHER" id="PTHR33495">
    <property type="entry name" value="ANTI-SIGMA FACTOR ANTAGONIST TM_1081-RELATED-RELATED"/>
    <property type="match status" value="1"/>
</dbReference>
<dbReference type="InterPro" id="IPR003658">
    <property type="entry name" value="Anti-sigma_ant"/>
</dbReference>
<organism evidence="4 5">
    <name type="scientific">Asanoa hainanensis</name>
    <dbReference type="NCBI Taxonomy" id="560556"/>
    <lineage>
        <taxon>Bacteria</taxon>
        <taxon>Bacillati</taxon>
        <taxon>Actinomycetota</taxon>
        <taxon>Actinomycetes</taxon>
        <taxon>Micromonosporales</taxon>
        <taxon>Micromonosporaceae</taxon>
        <taxon>Asanoa</taxon>
    </lineage>
</organism>
<dbReference type="NCBIfam" id="TIGR00377">
    <property type="entry name" value="ant_ant_sig"/>
    <property type="match status" value="1"/>
</dbReference>
<reference evidence="4 5" key="1">
    <citation type="submission" date="2017-06" db="EMBL/GenBank/DDBJ databases">
        <authorList>
            <person name="Kim H.J."/>
            <person name="Triplett B.A."/>
        </authorList>
    </citation>
    <scope>NUCLEOTIDE SEQUENCE [LARGE SCALE GENOMIC DNA]</scope>
    <source>
        <strain evidence="4 5">CGMCC 4.5593</strain>
    </source>
</reference>
<evidence type="ECO:0000256" key="1">
    <source>
        <dbReference type="ARBA" id="ARBA00009013"/>
    </source>
</evidence>
<proteinExistence type="inferred from homology"/>
<dbReference type="GO" id="GO:0043856">
    <property type="term" value="F:anti-sigma factor antagonist activity"/>
    <property type="evidence" value="ECO:0007669"/>
    <property type="project" value="InterPro"/>
</dbReference>
<comment type="similarity">
    <text evidence="1 2">Belongs to the anti-sigma-factor antagonist family.</text>
</comment>
<protein>
    <recommendedName>
        <fullName evidence="2">Anti-sigma factor antagonist</fullName>
    </recommendedName>
</protein>
<evidence type="ECO:0000259" key="3">
    <source>
        <dbReference type="PROSITE" id="PS50801"/>
    </source>
</evidence>
<dbReference type="AlphaFoldDB" id="A0A239NWT3"/>
<dbReference type="SUPFAM" id="SSF52091">
    <property type="entry name" value="SpoIIaa-like"/>
    <property type="match status" value="1"/>
</dbReference>
<sequence length="111" mass="11711">MATIDDASVTLTVSRVDRPDVVVLRLAGELDLSTAPHLSERIDEVIGDGRTHLVIDLQDVTFCDSTGMSAFIRGHHLSSAAGGSLRLTGARGVVARVLKISGLDTLLSDDT</sequence>
<evidence type="ECO:0000313" key="5">
    <source>
        <dbReference type="Proteomes" id="UP000198362"/>
    </source>
</evidence>
<dbReference type="Proteomes" id="UP000198362">
    <property type="component" value="Unassembled WGS sequence"/>
</dbReference>
<keyword evidence="5" id="KW-1185">Reference proteome</keyword>
<dbReference type="RefSeq" id="WP_245871212.1">
    <property type="nucleotide sequence ID" value="NZ_FZPH01000011.1"/>
</dbReference>
<feature type="domain" description="STAS" evidence="3">
    <location>
        <begin position="11"/>
        <end position="111"/>
    </location>
</feature>
<accession>A0A239NWT3</accession>
<dbReference type="Gene3D" id="3.30.750.24">
    <property type="entry name" value="STAS domain"/>
    <property type="match status" value="1"/>
</dbReference>
<dbReference type="Pfam" id="PF01740">
    <property type="entry name" value="STAS"/>
    <property type="match status" value="1"/>
</dbReference>
<gene>
    <name evidence="4" type="ORF">SAMN05421812_111159</name>
</gene>
<dbReference type="InterPro" id="IPR036513">
    <property type="entry name" value="STAS_dom_sf"/>
</dbReference>
<dbReference type="EMBL" id="FZPH01000011">
    <property type="protein sequence ID" value="SNT59316.1"/>
    <property type="molecule type" value="Genomic_DNA"/>
</dbReference>
<dbReference type="PROSITE" id="PS50801">
    <property type="entry name" value="STAS"/>
    <property type="match status" value="1"/>
</dbReference>
<dbReference type="CDD" id="cd07043">
    <property type="entry name" value="STAS_anti-anti-sigma_factors"/>
    <property type="match status" value="1"/>
</dbReference>
<dbReference type="InterPro" id="IPR002645">
    <property type="entry name" value="STAS_dom"/>
</dbReference>
<name>A0A239NWT3_9ACTN</name>
<evidence type="ECO:0000256" key="2">
    <source>
        <dbReference type="RuleBase" id="RU003749"/>
    </source>
</evidence>
<evidence type="ECO:0000313" key="4">
    <source>
        <dbReference type="EMBL" id="SNT59316.1"/>
    </source>
</evidence>